<protein>
    <recommendedName>
        <fullName evidence="3">Polyketide cyclase</fullName>
    </recommendedName>
</protein>
<name>A0A5R8Q7R6_9FIRM</name>
<dbReference type="InParanoid" id="A0A5R8Q7R6"/>
<evidence type="ECO:0000313" key="1">
    <source>
        <dbReference type="EMBL" id="TLG71526.1"/>
    </source>
</evidence>
<dbReference type="RefSeq" id="WP_138192162.1">
    <property type="nucleotide sequence ID" value="NZ_VBWP01000011.1"/>
</dbReference>
<accession>A0A5R8Q7R6</accession>
<evidence type="ECO:0008006" key="3">
    <source>
        <dbReference type="Google" id="ProtNLM"/>
    </source>
</evidence>
<reference evidence="1 2" key="1">
    <citation type="submission" date="2019-05" db="EMBL/GenBank/DDBJ databases">
        <title>Culicoidintestinum kansasii gen. nov., sp. nov. from the gastrointestinal tract of the biting midge, Culicoides sonorensis.</title>
        <authorList>
            <person name="Neupane S."/>
            <person name="Ghosh A."/>
            <person name="Gunther S."/>
            <person name="Martin K."/>
            <person name="Zurek L."/>
        </authorList>
    </citation>
    <scope>NUCLEOTIDE SEQUENCE [LARGE SCALE GENOMIC DNA]</scope>
    <source>
        <strain evidence="1 2">CS-1</strain>
    </source>
</reference>
<keyword evidence="2" id="KW-1185">Reference proteome</keyword>
<gene>
    <name evidence="1" type="ORF">FEZ08_10555</name>
</gene>
<dbReference type="AlphaFoldDB" id="A0A5R8Q7R6"/>
<dbReference type="Proteomes" id="UP000306912">
    <property type="component" value="Unassembled WGS sequence"/>
</dbReference>
<dbReference type="OrthoDB" id="9788177at2"/>
<organism evidence="1 2">
    <name type="scientific">Culicoidibacter larvae</name>
    <dbReference type="NCBI Taxonomy" id="2579976"/>
    <lineage>
        <taxon>Bacteria</taxon>
        <taxon>Bacillati</taxon>
        <taxon>Bacillota</taxon>
        <taxon>Culicoidibacteria</taxon>
        <taxon>Culicoidibacterales</taxon>
        <taxon>Culicoidibacteraceae</taxon>
        <taxon>Culicoidibacter</taxon>
    </lineage>
</organism>
<dbReference type="EMBL" id="VBWP01000011">
    <property type="protein sequence ID" value="TLG71526.1"/>
    <property type="molecule type" value="Genomic_DNA"/>
</dbReference>
<dbReference type="SUPFAM" id="SSF55961">
    <property type="entry name" value="Bet v1-like"/>
    <property type="match status" value="1"/>
</dbReference>
<proteinExistence type="predicted"/>
<evidence type="ECO:0000313" key="2">
    <source>
        <dbReference type="Proteomes" id="UP000306912"/>
    </source>
</evidence>
<sequence length="134" mass="16089">MRKSEVTAEFLANIQTVWDVVTNNMDFVWRSDLERIEITGEHTFIEYTKEGFKTEFTITNKTPHEFYAFDMKNERFIGSWLGEFSETENGGTMIRFTEYIDIKNPIIEFFSYFFMNLKKIQEQYVCDLRLRLGE</sequence>
<comment type="caution">
    <text evidence="1">The sequence shown here is derived from an EMBL/GenBank/DDBJ whole genome shotgun (WGS) entry which is preliminary data.</text>
</comment>